<reference evidence="1 2" key="1">
    <citation type="submission" date="2012-07" db="EMBL/GenBank/DDBJ databases">
        <title>The Genome Sequence of Fusobacterium ulcerans 12_1B.</title>
        <authorList>
            <consortium name="The Broad Institute Genome Sequencing Platform"/>
            <person name="Earl A."/>
            <person name="Ward D."/>
            <person name="Feldgarden M."/>
            <person name="Gevers D."/>
            <person name="Strauss J."/>
            <person name="Ambrose C.E."/>
            <person name="Allen-Vercoe E."/>
            <person name="Walker B."/>
            <person name="Young S.K."/>
            <person name="Zeng Q."/>
            <person name="Gargeya S."/>
            <person name="Fitzgerald M."/>
            <person name="Haas B."/>
            <person name="Abouelleil A."/>
            <person name="Alvarado L."/>
            <person name="Arachchi H.M."/>
            <person name="Berlin A.M."/>
            <person name="Chapman S.B."/>
            <person name="Goldberg J."/>
            <person name="Griggs A."/>
            <person name="Gujja S."/>
            <person name="Hansen M."/>
            <person name="Howarth C."/>
            <person name="Imamovic A."/>
            <person name="Larimer J."/>
            <person name="McCowen C."/>
            <person name="Montmayeur A."/>
            <person name="Murphy C."/>
            <person name="Neiman D."/>
            <person name="Pearson M."/>
            <person name="Priest M."/>
            <person name="Roberts A."/>
            <person name="Saif S."/>
            <person name="Shea T."/>
            <person name="Sisk P."/>
            <person name="Sykes S."/>
            <person name="Wortman J."/>
            <person name="Nusbaum C."/>
            <person name="Birren B."/>
        </authorList>
    </citation>
    <scope>NUCLEOTIDE SEQUENCE [LARGE SCALE GENOMIC DNA]</scope>
    <source>
        <strain evidence="1 2">12_1B</strain>
    </source>
</reference>
<name>H1PWC4_9FUSO</name>
<dbReference type="HOGENOM" id="CLU_2180040_0_0_0"/>
<keyword evidence="2" id="KW-1185">Reference proteome</keyword>
<accession>H1PWC4</accession>
<proteinExistence type="predicted"/>
<evidence type="ECO:0000313" key="1">
    <source>
        <dbReference type="EMBL" id="EHO79455.1"/>
    </source>
</evidence>
<gene>
    <name evidence="1" type="ORF">HMPREF0402_02717</name>
</gene>
<organism evidence="1 2">
    <name type="scientific">Fusobacterium ulcerans 12-1B</name>
    <dbReference type="NCBI Taxonomy" id="457404"/>
    <lineage>
        <taxon>Bacteria</taxon>
        <taxon>Fusobacteriati</taxon>
        <taxon>Fusobacteriota</taxon>
        <taxon>Fusobacteriia</taxon>
        <taxon>Fusobacteriales</taxon>
        <taxon>Fusobacteriaceae</taxon>
        <taxon>Fusobacterium</taxon>
    </lineage>
</organism>
<dbReference type="RefSeq" id="WP_008698497.1">
    <property type="nucleotide sequence ID" value="NZ_KE161009.1"/>
</dbReference>
<dbReference type="EMBL" id="AGWJ02000022">
    <property type="protein sequence ID" value="EHO79455.1"/>
    <property type="molecule type" value="Genomic_DNA"/>
</dbReference>
<dbReference type="PATRIC" id="fig|457404.5.peg.2440"/>
<dbReference type="Proteomes" id="UP000003233">
    <property type="component" value="Unassembled WGS sequence"/>
</dbReference>
<comment type="caution">
    <text evidence="1">The sequence shown here is derived from an EMBL/GenBank/DDBJ whole genome shotgun (WGS) entry which is preliminary data.</text>
</comment>
<evidence type="ECO:0008006" key="3">
    <source>
        <dbReference type="Google" id="ProtNLM"/>
    </source>
</evidence>
<dbReference type="BioCyc" id="FSP457404-HMP:GTSQ-2743-MONOMER"/>
<evidence type="ECO:0000313" key="2">
    <source>
        <dbReference type="Proteomes" id="UP000003233"/>
    </source>
</evidence>
<dbReference type="AlphaFoldDB" id="H1PWC4"/>
<sequence length="109" mass="12213">MLKLSKPIKIRKNGEEKNTTEIEIKSEDFTAKALLEAEREFLINGGVFAKGEMESSRAYQGYIASKILECRIDDLEALPATDFLKITNVVKGFFDGLELESLTQILLGK</sequence>
<protein>
    <recommendedName>
        <fullName evidence="3">Phage protein</fullName>
    </recommendedName>
</protein>